<dbReference type="Proteomes" id="UP000228948">
    <property type="component" value="Chromosome"/>
</dbReference>
<proteinExistence type="inferred from homology"/>
<keyword evidence="6 7" id="KW-0694">RNA-binding</keyword>
<reference evidence="9 10" key="1">
    <citation type="submission" date="2017-11" db="EMBL/GenBank/DDBJ databases">
        <title>Revised Sequence and Annotation of the Rhodobaca barguzinensis strain alga05 Genome.</title>
        <authorList>
            <person name="Kopejtka K."/>
            <person name="Tomasch J.M."/>
            <person name="Bunk B."/>
            <person name="Koblizek M."/>
        </authorList>
    </citation>
    <scope>NUCLEOTIDE SEQUENCE [LARGE SCALE GENOMIC DNA]</scope>
    <source>
        <strain evidence="10">alga05</strain>
    </source>
</reference>
<evidence type="ECO:0000256" key="3">
    <source>
        <dbReference type="ARBA" id="ARBA00022722"/>
    </source>
</evidence>
<dbReference type="HAMAP" id="MF_00227">
    <property type="entry name" value="RNase_P"/>
    <property type="match status" value="1"/>
</dbReference>
<keyword evidence="5 7" id="KW-0378">Hydrolase</keyword>
<dbReference type="SUPFAM" id="SSF54211">
    <property type="entry name" value="Ribosomal protein S5 domain 2-like"/>
    <property type="match status" value="1"/>
</dbReference>
<dbReference type="GO" id="GO:0042781">
    <property type="term" value="F:3'-tRNA processing endoribonuclease activity"/>
    <property type="evidence" value="ECO:0007669"/>
    <property type="project" value="TreeGrafter"/>
</dbReference>
<dbReference type="GO" id="GO:0004526">
    <property type="term" value="F:ribonuclease P activity"/>
    <property type="evidence" value="ECO:0007669"/>
    <property type="project" value="UniProtKB-UniRule"/>
</dbReference>
<dbReference type="EMBL" id="CP024899">
    <property type="protein sequence ID" value="ATX67681.1"/>
    <property type="molecule type" value="Genomic_DNA"/>
</dbReference>
<dbReference type="Gene3D" id="3.30.230.10">
    <property type="match status" value="1"/>
</dbReference>
<keyword evidence="2 7" id="KW-0819">tRNA processing</keyword>
<evidence type="ECO:0000256" key="6">
    <source>
        <dbReference type="ARBA" id="ARBA00022884"/>
    </source>
</evidence>
<dbReference type="InterPro" id="IPR000100">
    <property type="entry name" value="RNase_P"/>
</dbReference>
<dbReference type="PANTHER" id="PTHR33992:SF1">
    <property type="entry name" value="RIBONUCLEASE P PROTEIN COMPONENT"/>
    <property type="match status" value="1"/>
</dbReference>
<dbReference type="NCBIfam" id="TIGR00188">
    <property type="entry name" value="rnpA"/>
    <property type="match status" value="1"/>
</dbReference>
<dbReference type="RefSeq" id="WP_071479273.1">
    <property type="nucleotide sequence ID" value="NZ_CP024899.1"/>
</dbReference>
<keyword evidence="4 7" id="KW-0255">Endonuclease</keyword>
<evidence type="ECO:0000256" key="5">
    <source>
        <dbReference type="ARBA" id="ARBA00022801"/>
    </source>
</evidence>
<keyword evidence="3 7" id="KW-0540">Nuclease</keyword>
<comment type="catalytic activity">
    <reaction evidence="7">
        <text>Endonucleolytic cleavage of RNA, removing 5'-extranucleotides from tRNA precursor.</text>
        <dbReference type="EC" id="3.1.26.5"/>
    </reaction>
</comment>
<name>A0A2K8KE27_9RHOB</name>
<dbReference type="STRING" id="441209.GCA_001870665_03662"/>
<dbReference type="PANTHER" id="PTHR33992">
    <property type="entry name" value="RIBONUCLEASE P PROTEIN COMPONENT"/>
    <property type="match status" value="1"/>
</dbReference>
<evidence type="ECO:0000256" key="8">
    <source>
        <dbReference type="NCBIfam" id="TIGR00188"/>
    </source>
</evidence>
<dbReference type="EC" id="3.1.26.5" evidence="7 8"/>
<comment type="similarity">
    <text evidence="7">Belongs to the RnpA family.</text>
</comment>
<comment type="subunit">
    <text evidence="7">Consists of a catalytic RNA component (M1 or rnpB) and a protein subunit.</text>
</comment>
<evidence type="ECO:0000256" key="2">
    <source>
        <dbReference type="ARBA" id="ARBA00022694"/>
    </source>
</evidence>
<comment type="function">
    <text evidence="1 7">RNaseP catalyzes the removal of the 5'-leader sequence from pre-tRNA to produce the mature 5'-terminus. It can also cleave other RNA substrates such as 4.5S RNA. The protein component plays an auxiliary but essential role in vivo by binding to the 5'-leader sequence and broadening the substrate specificity of the ribozyme.</text>
</comment>
<dbReference type="Pfam" id="PF00825">
    <property type="entry name" value="Ribonuclease_P"/>
    <property type="match status" value="1"/>
</dbReference>
<organism evidence="9 10">
    <name type="scientific">Roseinatronobacter bogoriensis subsp. barguzinensis</name>
    <dbReference type="NCBI Taxonomy" id="441209"/>
    <lineage>
        <taxon>Bacteria</taxon>
        <taxon>Pseudomonadati</taxon>
        <taxon>Pseudomonadota</taxon>
        <taxon>Alphaproteobacteria</taxon>
        <taxon>Rhodobacterales</taxon>
        <taxon>Paracoccaceae</taxon>
        <taxon>Roseinatronobacter</taxon>
    </lineage>
</organism>
<dbReference type="GO" id="GO:0000049">
    <property type="term" value="F:tRNA binding"/>
    <property type="evidence" value="ECO:0007669"/>
    <property type="project" value="UniProtKB-UniRule"/>
</dbReference>
<dbReference type="AlphaFoldDB" id="A0A2K8KE27"/>
<evidence type="ECO:0000256" key="1">
    <source>
        <dbReference type="ARBA" id="ARBA00002663"/>
    </source>
</evidence>
<evidence type="ECO:0000313" key="9">
    <source>
        <dbReference type="EMBL" id="ATX67681.1"/>
    </source>
</evidence>
<dbReference type="GO" id="GO:0030677">
    <property type="term" value="C:ribonuclease P complex"/>
    <property type="evidence" value="ECO:0007669"/>
    <property type="project" value="TreeGrafter"/>
</dbReference>
<dbReference type="OrthoDB" id="9810867at2"/>
<evidence type="ECO:0000313" key="10">
    <source>
        <dbReference type="Proteomes" id="UP000228948"/>
    </source>
</evidence>
<keyword evidence="10" id="KW-1185">Reference proteome</keyword>
<evidence type="ECO:0000256" key="7">
    <source>
        <dbReference type="HAMAP-Rule" id="MF_00227"/>
    </source>
</evidence>
<evidence type="ECO:0000256" key="4">
    <source>
        <dbReference type="ARBA" id="ARBA00022759"/>
    </source>
</evidence>
<dbReference type="InterPro" id="IPR020539">
    <property type="entry name" value="RNase_P_CS"/>
</dbReference>
<protein>
    <recommendedName>
        <fullName evidence="7 8">Ribonuclease P protein component</fullName>
        <shortName evidence="7">RNase P protein</shortName>
        <shortName evidence="7">RNaseP protein</shortName>
        <ecNumber evidence="7 8">3.1.26.5</ecNumber>
    </recommendedName>
    <alternativeName>
        <fullName evidence="7">Protein C5</fullName>
    </alternativeName>
</protein>
<gene>
    <name evidence="7 9" type="primary">rnpA</name>
    <name evidence="9" type="ORF">BG454_04650</name>
</gene>
<accession>A0A2K8KE27</accession>
<dbReference type="KEGG" id="rbg:BG454_04650"/>
<sequence>MKPPGANVARQIAEPASAPADLTCSKLQTLKKRADFVRAAKAVRLPCTAFLLQARQRGPDTDKGVRVGFTCSKKLGNAVARNRAKRRLRAVARDVITHQGRDGWDYVLVGRPGATVSHNFAAMCVDLQRALDKLHGGTS</sequence>
<dbReference type="GO" id="GO:0001682">
    <property type="term" value="P:tRNA 5'-leader removal"/>
    <property type="evidence" value="ECO:0007669"/>
    <property type="project" value="UniProtKB-UniRule"/>
</dbReference>
<dbReference type="PROSITE" id="PS00648">
    <property type="entry name" value="RIBONUCLEASE_P"/>
    <property type="match status" value="1"/>
</dbReference>
<dbReference type="InterPro" id="IPR014721">
    <property type="entry name" value="Ribsml_uS5_D2-typ_fold_subgr"/>
</dbReference>
<dbReference type="InterPro" id="IPR020568">
    <property type="entry name" value="Ribosomal_Su5_D2-typ_SF"/>
</dbReference>